<evidence type="ECO:0000256" key="7">
    <source>
        <dbReference type="ARBA" id="ARBA00022927"/>
    </source>
</evidence>
<dbReference type="SUPFAM" id="SSF74653">
    <property type="entry name" value="TolA/TonB C-terminal domain"/>
    <property type="match status" value="1"/>
</dbReference>
<dbReference type="Pfam" id="PF03544">
    <property type="entry name" value="TonB_C"/>
    <property type="match status" value="1"/>
</dbReference>
<evidence type="ECO:0000256" key="1">
    <source>
        <dbReference type="ARBA" id="ARBA00004383"/>
    </source>
</evidence>
<name>A0A0G1KFC8_9BACT</name>
<evidence type="ECO:0000259" key="12">
    <source>
        <dbReference type="PROSITE" id="PS52015"/>
    </source>
</evidence>
<comment type="subcellular location">
    <subcellularLocation>
        <location evidence="1">Cell inner membrane</location>
        <topology evidence="1">Single-pass membrane protein</topology>
        <orientation evidence="1">Periplasmic side</orientation>
    </subcellularLocation>
</comment>
<keyword evidence="6 11" id="KW-0812">Transmembrane</keyword>
<evidence type="ECO:0000256" key="5">
    <source>
        <dbReference type="ARBA" id="ARBA00022519"/>
    </source>
</evidence>
<dbReference type="InterPro" id="IPR006260">
    <property type="entry name" value="TonB/TolA_C"/>
</dbReference>
<dbReference type="Proteomes" id="UP000034032">
    <property type="component" value="Unassembled WGS sequence"/>
</dbReference>
<evidence type="ECO:0000256" key="2">
    <source>
        <dbReference type="ARBA" id="ARBA00006555"/>
    </source>
</evidence>
<dbReference type="PANTHER" id="PTHR33446">
    <property type="entry name" value="PROTEIN TONB-RELATED"/>
    <property type="match status" value="1"/>
</dbReference>
<feature type="region of interest" description="Disordered" evidence="10">
    <location>
        <begin position="67"/>
        <end position="170"/>
    </location>
</feature>
<proteinExistence type="inferred from homology"/>
<dbReference type="Gene3D" id="3.30.1150.10">
    <property type="match status" value="1"/>
</dbReference>
<evidence type="ECO:0000256" key="4">
    <source>
        <dbReference type="ARBA" id="ARBA00022475"/>
    </source>
</evidence>
<keyword evidence="9 11" id="KW-0472">Membrane</keyword>
<evidence type="ECO:0000313" key="13">
    <source>
        <dbReference type="EMBL" id="KKT82200.1"/>
    </source>
</evidence>
<dbReference type="InterPro" id="IPR037682">
    <property type="entry name" value="TonB_C"/>
</dbReference>
<dbReference type="InterPro" id="IPR051045">
    <property type="entry name" value="TonB-dependent_transducer"/>
</dbReference>
<organism evidence="13 14">
    <name type="scientific">Candidatus Yanofskybacteria bacterium GW2011_GWA2_44_9</name>
    <dbReference type="NCBI Taxonomy" id="1619025"/>
    <lineage>
        <taxon>Bacteria</taxon>
        <taxon>Candidatus Yanofskyibacteriota</taxon>
    </lineage>
</organism>
<evidence type="ECO:0000256" key="6">
    <source>
        <dbReference type="ARBA" id="ARBA00022692"/>
    </source>
</evidence>
<dbReference type="GO" id="GO:0015891">
    <property type="term" value="P:siderophore transport"/>
    <property type="evidence" value="ECO:0007669"/>
    <property type="project" value="InterPro"/>
</dbReference>
<dbReference type="AlphaFoldDB" id="A0A0G1KFC8"/>
<evidence type="ECO:0000256" key="9">
    <source>
        <dbReference type="ARBA" id="ARBA00023136"/>
    </source>
</evidence>
<accession>A0A0G1KFC8</accession>
<dbReference type="PRINTS" id="PR01374">
    <property type="entry name" value="TONBPROTEIN"/>
</dbReference>
<sequence>MGIFENNASPPLPNGRRKKYFILAFSILFHIVIIAGLSSFPRKLKNDEPIRLTPSNNRISVFVDIASAPSAPPSKQTPKTRNNAPKGSEEKPTSAKPSQGESAVPTEPPKELKPEPASSGPPGNTLNPSKEKPTGAPNRIADGSSNITVTDWEPASGPEGPIRPGGSIPKPKLIKYIEPDYPKTATDARIEGTVIIDAIIGKDGKIRNVKIVQSVPMLDRAALEAVKQWQYTPTIVKGEPVEILLTVTVYFVLK</sequence>
<dbReference type="GO" id="GO:0055085">
    <property type="term" value="P:transmembrane transport"/>
    <property type="evidence" value="ECO:0007669"/>
    <property type="project" value="InterPro"/>
</dbReference>
<keyword evidence="5" id="KW-0997">Cell inner membrane</keyword>
<feature type="domain" description="TonB C-terminal" evidence="12">
    <location>
        <begin position="166"/>
        <end position="254"/>
    </location>
</feature>
<keyword evidence="7" id="KW-0653">Protein transport</keyword>
<evidence type="ECO:0000256" key="3">
    <source>
        <dbReference type="ARBA" id="ARBA00022448"/>
    </source>
</evidence>
<keyword evidence="3" id="KW-0813">Transport</keyword>
<dbReference type="GO" id="GO:0015031">
    <property type="term" value="P:protein transport"/>
    <property type="evidence" value="ECO:0007669"/>
    <property type="project" value="UniProtKB-KW"/>
</dbReference>
<gene>
    <name evidence="13" type="ORF">UW79_C0010G0037</name>
</gene>
<dbReference type="PROSITE" id="PS52015">
    <property type="entry name" value="TONB_CTD"/>
    <property type="match status" value="1"/>
</dbReference>
<feature type="transmembrane region" description="Helical" evidence="11">
    <location>
        <begin position="20"/>
        <end position="40"/>
    </location>
</feature>
<comment type="caution">
    <text evidence="13">The sequence shown here is derived from an EMBL/GenBank/DDBJ whole genome shotgun (WGS) entry which is preliminary data.</text>
</comment>
<dbReference type="InterPro" id="IPR003538">
    <property type="entry name" value="TonB"/>
</dbReference>
<keyword evidence="4" id="KW-1003">Cell membrane</keyword>
<feature type="compositionally biased region" description="Polar residues" evidence="10">
    <location>
        <begin position="73"/>
        <end position="85"/>
    </location>
</feature>
<dbReference type="GO" id="GO:0005886">
    <property type="term" value="C:plasma membrane"/>
    <property type="evidence" value="ECO:0007669"/>
    <property type="project" value="UniProtKB-SubCell"/>
</dbReference>
<dbReference type="GO" id="GO:0030288">
    <property type="term" value="C:outer membrane-bounded periplasmic space"/>
    <property type="evidence" value="ECO:0007669"/>
    <property type="project" value="InterPro"/>
</dbReference>
<dbReference type="GO" id="GO:0031992">
    <property type="term" value="F:energy transducer activity"/>
    <property type="evidence" value="ECO:0007669"/>
    <property type="project" value="InterPro"/>
</dbReference>
<dbReference type="NCBIfam" id="TIGR01352">
    <property type="entry name" value="tonB_Cterm"/>
    <property type="match status" value="1"/>
</dbReference>
<evidence type="ECO:0000256" key="10">
    <source>
        <dbReference type="SAM" id="MobiDB-lite"/>
    </source>
</evidence>
<keyword evidence="8 11" id="KW-1133">Transmembrane helix</keyword>
<evidence type="ECO:0000313" key="14">
    <source>
        <dbReference type="Proteomes" id="UP000034032"/>
    </source>
</evidence>
<evidence type="ECO:0000256" key="8">
    <source>
        <dbReference type="ARBA" id="ARBA00022989"/>
    </source>
</evidence>
<dbReference type="EMBL" id="LCJR01000010">
    <property type="protein sequence ID" value="KKT82200.1"/>
    <property type="molecule type" value="Genomic_DNA"/>
</dbReference>
<evidence type="ECO:0000256" key="11">
    <source>
        <dbReference type="SAM" id="Phobius"/>
    </source>
</evidence>
<protein>
    <submittedName>
        <fullName evidence="13">TonB family protein</fullName>
    </submittedName>
</protein>
<comment type="similarity">
    <text evidence="2">Belongs to the TonB family.</text>
</comment>
<reference evidence="13 14" key="1">
    <citation type="journal article" date="2015" name="Nature">
        <title>rRNA introns, odd ribosomes, and small enigmatic genomes across a large radiation of phyla.</title>
        <authorList>
            <person name="Brown C.T."/>
            <person name="Hug L.A."/>
            <person name="Thomas B.C."/>
            <person name="Sharon I."/>
            <person name="Castelle C.J."/>
            <person name="Singh A."/>
            <person name="Wilkins M.J."/>
            <person name="Williams K.H."/>
            <person name="Banfield J.F."/>
        </authorList>
    </citation>
    <scope>NUCLEOTIDE SEQUENCE [LARGE SCALE GENOMIC DNA]</scope>
</reference>